<feature type="region of interest" description="Disordered" evidence="5">
    <location>
        <begin position="291"/>
        <end position="404"/>
    </location>
</feature>
<dbReference type="InterPro" id="IPR019956">
    <property type="entry name" value="Ubiquitin_dom"/>
</dbReference>
<evidence type="ECO:0000259" key="7">
    <source>
        <dbReference type="PROSITE" id="PS51039"/>
    </source>
</evidence>
<evidence type="ECO:0000256" key="2">
    <source>
        <dbReference type="ARBA" id="ARBA00022771"/>
    </source>
</evidence>
<evidence type="ECO:0008006" key="10">
    <source>
        <dbReference type="Google" id="ProtNLM"/>
    </source>
</evidence>
<feature type="domain" description="Ubiquitin-like" evidence="6">
    <location>
        <begin position="20"/>
        <end position="95"/>
    </location>
</feature>
<evidence type="ECO:0000259" key="6">
    <source>
        <dbReference type="PROSITE" id="PS50053"/>
    </source>
</evidence>
<feature type="domain" description="AN1-type" evidence="7">
    <location>
        <begin position="638"/>
        <end position="685"/>
    </location>
</feature>
<dbReference type="PANTHER" id="PTHR46728:SF1">
    <property type="entry name" value="AN1-TYPE ZINC FINGER PROTEIN 4"/>
    <property type="match status" value="1"/>
</dbReference>
<feature type="compositionally biased region" description="Basic and acidic residues" evidence="5">
    <location>
        <begin position="298"/>
        <end position="308"/>
    </location>
</feature>
<keyword evidence="9" id="KW-1185">Reference proteome</keyword>
<comment type="caution">
    <text evidence="8">The sequence shown here is derived from an EMBL/GenBank/DDBJ whole genome shotgun (WGS) entry which is preliminary data.</text>
</comment>
<name>A0AAN9VJG2_9ORTH</name>
<dbReference type="PROSITE" id="PS50053">
    <property type="entry name" value="UBIQUITIN_2"/>
    <property type="match status" value="1"/>
</dbReference>
<dbReference type="Proteomes" id="UP001378592">
    <property type="component" value="Unassembled WGS sequence"/>
</dbReference>
<keyword evidence="1" id="KW-0479">Metal-binding</keyword>
<dbReference type="InterPro" id="IPR035896">
    <property type="entry name" value="AN1-like_Znf"/>
</dbReference>
<evidence type="ECO:0000256" key="5">
    <source>
        <dbReference type="SAM" id="MobiDB-lite"/>
    </source>
</evidence>
<gene>
    <name evidence="8" type="ORF">R5R35_007170</name>
</gene>
<dbReference type="Pfam" id="PF01428">
    <property type="entry name" value="zf-AN1"/>
    <property type="match status" value="1"/>
</dbReference>
<evidence type="ECO:0000256" key="3">
    <source>
        <dbReference type="ARBA" id="ARBA00022833"/>
    </source>
</evidence>
<dbReference type="SMART" id="SM00213">
    <property type="entry name" value="UBQ"/>
    <property type="match status" value="1"/>
</dbReference>
<protein>
    <recommendedName>
        <fullName evidence="10">AN1-type zinc finger protein 4</fullName>
    </recommendedName>
</protein>
<proteinExistence type="predicted"/>
<organism evidence="8 9">
    <name type="scientific">Gryllus longicercus</name>
    <dbReference type="NCBI Taxonomy" id="2509291"/>
    <lineage>
        <taxon>Eukaryota</taxon>
        <taxon>Metazoa</taxon>
        <taxon>Ecdysozoa</taxon>
        <taxon>Arthropoda</taxon>
        <taxon>Hexapoda</taxon>
        <taxon>Insecta</taxon>
        <taxon>Pterygota</taxon>
        <taxon>Neoptera</taxon>
        <taxon>Polyneoptera</taxon>
        <taxon>Orthoptera</taxon>
        <taxon>Ensifera</taxon>
        <taxon>Gryllidea</taxon>
        <taxon>Grylloidea</taxon>
        <taxon>Gryllidae</taxon>
        <taxon>Gryllinae</taxon>
        <taxon>Gryllus</taxon>
    </lineage>
</organism>
<dbReference type="InterPro" id="IPR053061">
    <property type="entry name" value="AN1-type_zinc_finger"/>
</dbReference>
<dbReference type="Pfam" id="PF00240">
    <property type="entry name" value="ubiquitin"/>
    <property type="match status" value="1"/>
</dbReference>
<feature type="compositionally biased region" description="Polar residues" evidence="5">
    <location>
        <begin position="391"/>
        <end position="404"/>
    </location>
</feature>
<evidence type="ECO:0000256" key="4">
    <source>
        <dbReference type="PROSITE-ProRule" id="PRU00449"/>
    </source>
</evidence>
<dbReference type="EMBL" id="JAZDUA010000444">
    <property type="protein sequence ID" value="KAK7792498.1"/>
    <property type="molecule type" value="Genomic_DNA"/>
</dbReference>
<dbReference type="CDD" id="cd01802">
    <property type="entry name" value="Ubl_ZFAND4"/>
    <property type="match status" value="1"/>
</dbReference>
<dbReference type="PANTHER" id="PTHR46728">
    <property type="entry name" value="AN1-TYPE ZINC FINGER PROTEIN 4"/>
    <property type="match status" value="1"/>
</dbReference>
<evidence type="ECO:0000256" key="1">
    <source>
        <dbReference type="ARBA" id="ARBA00022723"/>
    </source>
</evidence>
<dbReference type="SUPFAM" id="SSF54236">
    <property type="entry name" value="Ubiquitin-like"/>
    <property type="match status" value="1"/>
</dbReference>
<dbReference type="SMART" id="SM00154">
    <property type="entry name" value="ZnF_AN1"/>
    <property type="match status" value="1"/>
</dbReference>
<dbReference type="Gene3D" id="3.10.20.90">
    <property type="entry name" value="Phosphatidylinositol 3-kinase Catalytic Subunit, Chain A, domain 1"/>
    <property type="match status" value="1"/>
</dbReference>
<dbReference type="Gene3D" id="4.10.1110.10">
    <property type="entry name" value="AN1-like Zinc finger"/>
    <property type="match status" value="1"/>
</dbReference>
<dbReference type="GO" id="GO:0008270">
    <property type="term" value="F:zinc ion binding"/>
    <property type="evidence" value="ECO:0007669"/>
    <property type="project" value="UniProtKB-KW"/>
</dbReference>
<feature type="region of interest" description="Disordered" evidence="5">
    <location>
        <begin position="418"/>
        <end position="442"/>
    </location>
</feature>
<sequence>MSQNGLQETFQSSLRPEGTMDLFIETLTGTAFEMTVSPFDTIMSIKSKIQRVEGIPISHQHLLYNLQELDDSSSLIDHSIQNGATLKLVLSMRGGPISTRRVHTGEEFTWKELREFMENGRDDVLDHIPPGCRVTVLVFRDGDQVNLFRVLENEDGTYSPLSESLSGSSIQSLFAEDDPEESAKRIQENSVTMSKMQELRNRMEALALRRKPKKSAPRVLSAKRPLLHSRKATVRVATNHLSSAAEPKDSSLTKAQAECIHLPPIRKAQTTTVPSRQRAISSSYLGTSSFLTQSLPRRSRDTEGKIPGKLDNNSVLTRQPLRTARKDSKETIVLPRRIPSIAPSPPKRPAGRRRSRLTASQIMDAKPEECVEYGASRNVYRSNPPAEPADSSESNTSNNSKGSGILSTSKIAIVESETDSAVDKVEPDLAPTPNSIPVPIPSTEATTFAMSSITRERMSTSVGSGGRYRVSRFLLEEDDRPKTSPDKLTQQQKRAQEICDLLSETKWHRRRQKVNCSSIEELSSDLTRERGHSSLLCTRKDTTEASPDEGFPFQHPIGDLSLVRAPRSQRFGRRSHLLPIAPETKGGGPLKTETEFGLLPQRGSRRRIPSGTLPEKSAADILPLIAPITHPPEAPLKKPIRHRCAQCRKRLNITNMYTCRCEKLFCSAHRYSELHDCTFDYKSEGRKMIEQANPLVTASKLPKI</sequence>
<dbReference type="InterPro" id="IPR029071">
    <property type="entry name" value="Ubiquitin-like_domsf"/>
</dbReference>
<dbReference type="AlphaFoldDB" id="A0AAN9VJG2"/>
<keyword evidence="3" id="KW-0862">Zinc</keyword>
<keyword evidence="2 4" id="KW-0863">Zinc-finger</keyword>
<reference evidence="8 9" key="1">
    <citation type="submission" date="2024-03" db="EMBL/GenBank/DDBJ databases">
        <title>The genome assembly and annotation of the cricket Gryllus longicercus Weissman &amp; Gray.</title>
        <authorList>
            <person name="Szrajer S."/>
            <person name="Gray D."/>
            <person name="Ylla G."/>
        </authorList>
    </citation>
    <scope>NUCLEOTIDE SEQUENCE [LARGE SCALE GENOMIC DNA]</scope>
    <source>
        <strain evidence="8">DAG 2021-001</strain>
        <tissue evidence="8">Whole body minus gut</tissue>
    </source>
</reference>
<dbReference type="InterPro" id="IPR000626">
    <property type="entry name" value="Ubiquitin-like_dom"/>
</dbReference>
<dbReference type="PROSITE" id="PS51039">
    <property type="entry name" value="ZF_AN1"/>
    <property type="match status" value="1"/>
</dbReference>
<accession>A0AAN9VJG2</accession>
<dbReference type="PRINTS" id="PR00348">
    <property type="entry name" value="UBIQUITIN"/>
</dbReference>
<evidence type="ECO:0000313" key="8">
    <source>
        <dbReference type="EMBL" id="KAK7792498.1"/>
    </source>
</evidence>
<evidence type="ECO:0000313" key="9">
    <source>
        <dbReference type="Proteomes" id="UP001378592"/>
    </source>
</evidence>
<dbReference type="InterPro" id="IPR000058">
    <property type="entry name" value="Znf_AN1"/>
</dbReference>
<dbReference type="SUPFAM" id="SSF118310">
    <property type="entry name" value="AN1-like Zinc finger"/>
    <property type="match status" value="1"/>
</dbReference>